<evidence type="ECO:0000313" key="3">
    <source>
        <dbReference type="Proteomes" id="UP000271531"/>
    </source>
</evidence>
<proteinExistence type="predicted"/>
<gene>
    <name evidence="2" type="ORF">ALP03_200090</name>
</gene>
<dbReference type="AlphaFoldDB" id="A0A3M6GCT8"/>
<feature type="domain" description="PRTase-CE" evidence="1">
    <location>
        <begin position="134"/>
        <end position="445"/>
    </location>
</feature>
<organism evidence="2 3">
    <name type="scientific">Pseudomonas amygdali pv. tabaci</name>
    <name type="common">Pseudomonas syringae pv. tabaci</name>
    <dbReference type="NCBI Taxonomy" id="322"/>
    <lineage>
        <taxon>Bacteria</taxon>
        <taxon>Pseudomonadati</taxon>
        <taxon>Pseudomonadota</taxon>
        <taxon>Gammaproteobacteria</taxon>
        <taxon>Pseudomonadales</taxon>
        <taxon>Pseudomonadaceae</taxon>
        <taxon>Pseudomonas</taxon>
        <taxon>Pseudomonas amygdali</taxon>
    </lineage>
</organism>
<dbReference type="EMBL" id="RBVA01000785">
    <property type="protein sequence ID" value="RMV90595.1"/>
    <property type="molecule type" value="Genomic_DNA"/>
</dbReference>
<accession>A0A3M6GCT8</accession>
<protein>
    <recommendedName>
        <fullName evidence="1">PRTase-CE domain-containing protein</fullName>
    </recommendedName>
</protein>
<dbReference type="InterPro" id="IPR056920">
    <property type="entry name" value="PRTase-CE"/>
</dbReference>
<evidence type="ECO:0000313" key="2">
    <source>
        <dbReference type="EMBL" id="RMV90595.1"/>
    </source>
</evidence>
<dbReference type="Proteomes" id="UP000271531">
    <property type="component" value="Unassembled WGS sequence"/>
</dbReference>
<comment type="caution">
    <text evidence="2">The sequence shown here is derived from an EMBL/GenBank/DDBJ whole genome shotgun (WGS) entry which is preliminary data.</text>
</comment>
<reference evidence="2 3" key="1">
    <citation type="submission" date="2018-08" db="EMBL/GenBank/DDBJ databases">
        <title>Recombination of ecologically and evolutionarily significant loci maintains genetic cohesion in the Pseudomonas syringae species complex.</title>
        <authorList>
            <person name="Dillon M."/>
            <person name="Thakur S."/>
            <person name="Almeida R.N.D."/>
            <person name="Weir B.S."/>
            <person name="Guttman D.S."/>
        </authorList>
    </citation>
    <scope>NUCLEOTIDE SEQUENCE [LARGE SCALE GENOMIC DNA]</scope>
    <source>
        <strain evidence="2 3">ICMP 4525</strain>
    </source>
</reference>
<dbReference type="Pfam" id="PF24390">
    <property type="entry name" value="PRTase-CE"/>
    <property type="match status" value="1"/>
</dbReference>
<name>A0A3M6GCT8_PSEAJ</name>
<evidence type="ECO:0000259" key="1">
    <source>
        <dbReference type="Pfam" id="PF24390"/>
    </source>
</evidence>
<sequence length="458" mass="50914">MVVQLKQNPYVKIYIVVYSIGAEALKRDIHDWCRLDWEPYVGFKITNSADDKDELTTELIQTLRRHGEEYCKVYVQGAGVNKKRLAAAGYTVESATAIKTLKQKIKIGLRDCGLEWRANADAEWRKSSIQFATVDKWYQQFSARGHGEVAKNLLKGLRVITDAEIRDAFRNCGSEGDNVGQRCLHAYVADDELGASSNTISDVLIKIWPEDMVCSLDLENPDFFAGLKADVLYVYEDGLWSGVELVDRLAQLSKMDGLMQSKVKIEFRYCAVADAGLAAARLAVSNYSPGKFAVLSAENHFRFIRDGIDPTFSGLEDRSDVAVRDAIDASIEPYIFSRLELWGDSGMQAVLLCGEIGAQLIKPFLEHQALKKAMRSTSLPANDVKAAITIPEIDPEKILKWKLGAGGFASTVVFQSSIPKPVLPLIWLGGRVELDGEQIDWAPLFWDSRRTGAAAPRI</sequence>